<dbReference type="Pfam" id="PF02416">
    <property type="entry name" value="TatA_B_E"/>
    <property type="match status" value="1"/>
</dbReference>
<dbReference type="GO" id="GO:0008320">
    <property type="term" value="F:protein transmembrane transporter activity"/>
    <property type="evidence" value="ECO:0007669"/>
    <property type="project" value="UniProtKB-UniRule"/>
</dbReference>
<comment type="subcellular location">
    <subcellularLocation>
        <location evidence="1 9">Cell membrane</location>
        <topology evidence="1 9">Single-pass membrane protein</topology>
    </subcellularLocation>
</comment>
<dbReference type="HOGENOM" id="CLU_086034_6_0_0"/>
<organism evidence="11 12">
    <name type="scientific">Sphaerobacter thermophilus (strain ATCC 49802 / DSM 20745 / KCCM 41009 / NCIMB 13125 / S 6022)</name>
    <dbReference type="NCBI Taxonomy" id="479434"/>
    <lineage>
        <taxon>Bacteria</taxon>
        <taxon>Pseudomonadati</taxon>
        <taxon>Thermomicrobiota</taxon>
        <taxon>Thermomicrobia</taxon>
        <taxon>Sphaerobacterales</taxon>
        <taxon>Sphaerobacterineae</taxon>
        <taxon>Sphaerobacteraceae</taxon>
        <taxon>Sphaerobacter</taxon>
    </lineage>
</organism>
<keyword evidence="2 9" id="KW-0813">Transport</keyword>
<proteinExistence type="inferred from homology"/>
<dbReference type="NCBIfam" id="TIGR01411">
    <property type="entry name" value="tatAE"/>
    <property type="match status" value="1"/>
</dbReference>
<evidence type="ECO:0000256" key="1">
    <source>
        <dbReference type="ARBA" id="ARBA00004162"/>
    </source>
</evidence>
<name>D1C366_SPHTD</name>
<dbReference type="FunCoup" id="D1C366">
    <property type="interactions" value="60"/>
</dbReference>
<keyword evidence="12" id="KW-1185">Reference proteome</keyword>
<dbReference type="Proteomes" id="UP000002027">
    <property type="component" value="Chromosome 1"/>
</dbReference>
<dbReference type="HAMAP" id="MF_00236">
    <property type="entry name" value="TatA_E"/>
    <property type="match status" value="1"/>
</dbReference>
<protein>
    <recommendedName>
        <fullName evidence="9">Sec-independent protein translocase protein TatA</fullName>
    </recommendedName>
</protein>
<dbReference type="GO" id="GO:0043953">
    <property type="term" value="P:protein transport by the Tat complex"/>
    <property type="evidence" value="ECO:0007669"/>
    <property type="project" value="UniProtKB-UniRule"/>
</dbReference>
<dbReference type="GO" id="GO:0033281">
    <property type="term" value="C:TAT protein transport complex"/>
    <property type="evidence" value="ECO:0007669"/>
    <property type="project" value="UniProtKB-UniRule"/>
</dbReference>
<keyword evidence="3 9" id="KW-1003">Cell membrane</keyword>
<dbReference type="STRING" id="479434.Sthe_1248"/>
<evidence type="ECO:0000313" key="11">
    <source>
        <dbReference type="EMBL" id="ACZ38683.1"/>
    </source>
</evidence>
<comment type="function">
    <text evidence="9">Part of the twin-arginine translocation (Tat) system that transports large folded proteins containing a characteristic twin-arginine motif in their signal peptide across membranes. TatA could form the protein-conducting channel of the Tat system.</text>
</comment>
<keyword evidence="4 9" id="KW-0812">Transmembrane</keyword>
<evidence type="ECO:0000256" key="4">
    <source>
        <dbReference type="ARBA" id="ARBA00022692"/>
    </source>
</evidence>
<dbReference type="PANTHER" id="PTHR42982">
    <property type="entry name" value="SEC-INDEPENDENT PROTEIN TRANSLOCASE PROTEIN TATA"/>
    <property type="match status" value="1"/>
</dbReference>
<sequence>MPSLGWQELLLILLIVIIIFGAGKLPEIGGALGRGIKEFRQATRDESEEHDETTTETAAREPAPKDLS</sequence>
<keyword evidence="7 9" id="KW-0811">Translocation</keyword>
<dbReference type="AlphaFoldDB" id="D1C366"/>
<comment type="subunit">
    <text evidence="9">Forms a complex with TatC.</text>
</comment>
<evidence type="ECO:0000256" key="9">
    <source>
        <dbReference type="HAMAP-Rule" id="MF_00236"/>
    </source>
</evidence>
<feature type="region of interest" description="Disordered" evidence="10">
    <location>
        <begin position="41"/>
        <end position="68"/>
    </location>
</feature>
<keyword evidence="6 9" id="KW-1133">Transmembrane helix</keyword>
<evidence type="ECO:0000256" key="6">
    <source>
        <dbReference type="ARBA" id="ARBA00022989"/>
    </source>
</evidence>
<evidence type="ECO:0000313" key="12">
    <source>
        <dbReference type="Proteomes" id="UP000002027"/>
    </source>
</evidence>
<accession>D1C366</accession>
<evidence type="ECO:0000256" key="8">
    <source>
        <dbReference type="ARBA" id="ARBA00023136"/>
    </source>
</evidence>
<evidence type="ECO:0000256" key="7">
    <source>
        <dbReference type="ARBA" id="ARBA00023010"/>
    </source>
</evidence>
<evidence type="ECO:0000256" key="3">
    <source>
        <dbReference type="ARBA" id="ARBA00022475"/>
    </source>
</evidence>
<dbReference type="Gene3D" id="1.20.5.3310">
    <property type="match status" value="1"/>
</dbReference>
<keyword evidence="8 9" id="KW-0472">Membrane</keyword>
<comment type="similarity">
    <text evidence="9">Belongs to the TatA/E family.</text>
</comment>
<dbReference type="InParanoid" id="D1C366"/>
<reference evidence="11 12" key="2">
    <citation type="journal article" date="2010" name="Stand. Genomic Sci.">
        <title>Complete genome sequence of Desulfohalobium retbaense type strain (HR(100)).</title>
        <authorList>
            <person name="Spring S."/>
            <person name="Nolan M."/>
            <person name="Lapidus A."/>
            <person name="Glavina Del Rio T."/>
            <person name="Copeland A."/>
            <person name="Tice H."/>
            <person name="Cheng J.F."/>
            <person name="Lucas S."/>
            <person name="Land M."/>
            <person name="Chen F."/>
            <person name="Bruce D."/>
            <person name="Goodwin L."/>
            <person name="Pitluck S."/>
            <person name="Ivanova N."/>
            <person name="Mavromatis K."/>
            <person name="Mikhailova N."/>
            <person name="Pati A."/>
            <person name="Chen A."/>
            <person name="Palaniappan K."/>
            <person name="Hauser L."/>
            <person name="Chang Y.J."/>
            <person name="Jeffries C.D."/>
            <person name="Munk C."/>
            <person name="Kiss H."/>
            <person name="Chain P."/>
            <person name="Han C."/>
            <person name="Brettin T."/>
            <person name="Detter J.C."/>
            <person name="Schuler E."/>
            <person name="Goker M."/>
            <person name="Rohde M."/>
            <person name="Bristow J."/>
            <person name="Eisen J.A."/>
            <person name="Markowitz V."/>
            <person name="Hugenholtz P."/>
            <person name="Kyrpides N.C."/>
            <person name="Klenk H.P."/>
        </authorList>
    </citation>
    <scope>NUCLEOTIDE SEQUENCE [LARGE SCALE GENOMIC DNA]</scope>
    <source>
        <strain evidence="12">ATCC 49802 / DSM 20745 / S 6022</strain>
    </source>
</reference>
<dbReference type="KEGG" id="sti:Sthe_1248"/>
<evidence type="ECO:0000256" key="10">
    <source>
        <dbReference type="SAM" id="MobiDB-lite"/>
    </source>
</evidence>
<evidence type="ECO:0000256" key="5">
    <source>
        <dbReference type="ARBA" id="ARBA00022927"/>
    </source>
</evidence>
<dbReference type="eggNOG" id="COG1826">
    <property type="taxonomic scope" value="Bacteria"/>
</dbReference>
<reference evidence="12" key="1">
    <citation type="submission" date="2009-11" db="EMBL/GenBank/DDBJ databases">
        <title>The complete chromosome 1 of Sphaerobacter thermophilus DSM 20745.</title>
        <authorList>
            <person name="Lucas S."/>
            <person name="Copeland A."/>
            <person name="Lapidus A."/>
            <person name="Glavina del Rio T."/>
            <person name="Dalin E."/>
            <person name="Tice H."/>
            <person name="Bruce D."/>
            <person name="Goodwin L."/>
            <person name="Pitluck S."/>
            <person name="Kyrpides N."/>
            <person name="Mavromatis K."/>
            <person name="Ivanova N."/>
            <person name="Mikhailova N."/>
            <person name="LaButti K.M."/>
            <person name="Clum A."/>
            <person name="Sun H.I."/>
            <person name="Brettin T."/>
            <person name="Detter J.C."/>
            <person name="Han C."/>
            <person name="Larimer F."/>
            <person name="Land M."/>
            <person name="Hauser L."/>
            <person name="Markowitz V."/>
            <person name="Cheng J.F."/>
            <person name="Hugenholtz P."/>
            <person name="Woyke T."/>
            <person name="Wu D."/>
            <person name="Steenblock K."/>
            <person name="Schneider S."/>
            <person name="Pukall R."/>
            <person name="Goeker M."/>
            <person name="Klenk H.P."/>
            <person name="Eisen J.A."/>
        </authorList>
    </citation>
    <scope>NUCLEOTIDE SEQUENCE [LARGE SCALE GENOMIC DNA]</scope>
    <source>
        <strain evidence="12">ATCC 49802 / DSM 20745 / S 6022</strain>
    </source>
</reference>
<dbReference type="InterPro" id="IPR003369">
    <property type="entry name" value="TatA/B/E"/>
</dbReference>
<keyword evidence="5 9" id="KW-0653">Protein transport</keyword>
<gene>
    <name evidence="9" type="primary">tatA</name>
    <name evidence="11" type="ordered locus">Sthe_1248</name>
</gene>
<feature type="transmembrane region" description="Helical" evidence="9">
    <location>
        <begin position="6"/>
        <end position="25"/>
    </location>
</feature>
<dbReference type="InterPro" id="IPR006312">
    <property type="entry name" value="TatA/E"/>
</dbReference>
<dbReference type="RefSeq" id="WP_012871730.1">
    <property type="nucleotide sequence ID" value="NC_013523.1"/>
</dbReference>
<dbReference type="PANTHER" id="PTHR42982:SF1">
    <property type="entry name" value="SEC-INDEPENDENT PROTEIN TRANSLOCASE PROTEIN TATA"/>
    <property type="match status" value="1"/>
</dbReference>
<evidence type="ECO:0000256" key="2">
    <source>
        <dbReference type="ARBA" id="ARBA00022448"/>
    </source>
</evidence>
<dbReference type="EMBL" id="CP001823">
    <property type="protein sequence ID" value="ACZ38683.1"/>
    <property type="molecule type" value="Genomic_DNA"/>
</dbReference>
<feature type="compositionally biased region" description="Basic and acidic residues" evidence="10">
    <location>
        <begin position="58"/>
        <end position="68"/>
    </location>
</feature>